<name>A0A5C3N4K8_9AGAM</name>
<feature type="signal peptide" evidence="1">
    <location>
        <begin position="1"/>
        <end position="15"/>
    </location>
</feature>
<keyword evidence="1" id="KW-0732">Signal</keyword>
<dbReference type="PANTHER" id="PTHR10963">
    <property type="entry name" value="GLYCOSYL HYDROLASE-RELATED"/>
    <property type="match status" value="1"/>
</dbReference>
<dbReference type="SUPFAM" id="SSF49899">
    <property type="entry name" value="Concanavalin A-like lectins/glucanases"/>
    <property type="match status" value="1"/>
</dbReference>
<dbReference type="PANTHER" id="PTHR10963:SF24">
    <property type="entry name" value="GLYCOSIDASE C21B10.07-RELATED"/>
    <property type="match status" value="1"/>
</dbReference>
<evidence type="ECO:0000256" key="1">
    <source>
        <dbReference type="SAM" id="SignalP"/>
    </source>
</evidence>
<dbReference type="STRING" id="5364.A0A5C3N4K8"/>
<dbReference type="OrthoDB" id="192832at2759"/>
<dbReference type="GO" id="GO:0009251">
    <property type="term" value="P:glucan catabolic process"/>
    <property type="evidence" value="ECO:0007669"/>
    <property type="project" value="TreeGrafter"/>
</dbReference>
<proteinExistence type="predicted"/>
<reference evidence="3 4" key="1">
    <citation type="journal article" date="2019" name="Nat. Ecol. Evol.">
        <title>Megaphylogeny resolves global patterns of mushroom evolution.</title>
        <authorList>
            <person name="Varga T."/>
            <person name="Krizsan K."/>
            <person name="Foldi C."/>
            <person name="Dima B."/>
            <person name="Sanchez-Garcia M."/>
            <person name="Sanchez-Ramirez S."/>
            <person name="Szollosi G.J."/>
            <person name="Szarkandi J.G."/>
            <person name="Papp V."/>
            <person name="Albert L."/>
            <person name="Andreopoulos W."/>
            <person name="Angelini C."/>
            <person name="Antonin V."/>
            <person name="Barry K.W."/>
            <person name="Bougher N.L."/>
            <person name="Buchanan P."/>
            <person name="Buyck B."/>
            <person name="Bense V."/>
            <person name="Catcheside P."/>
            <person name="Chovatia M."/>
            <person name="Cooper J."/>
            <person name="Damon W."/>
            <person name="Desjardin D."/>
            <person name="Finy P."/>
            <person name="Geml J."/>
            <person name="Haridas S."/>
            <person name="Hughes K."/>
            <person name="Justo A."/>
            <person name="Karasinski D."/>
            <person name="Kautmanova I."/>
            <person name="Kiss B."/>
            <person name="Kocsube S."/>
            <person name="Kotiranta H."/>
            <person name="LaButti K.M."/>
            <person name="Lechner B.E."/>
            <person name="Liimatainen K."/>
            <person name="Lipzen A."/>
            <person name="Lukacs Z."/>
            <person name="Mihaltcheva S."/>
            <person name="Morgado L.N."/>
            <person name="Niskanen T."/>
            <person name="Noordeloos M.E."/>
            <person name="Ohm R.A."/>
            <person name="Ortiz-Santana B."/>
            <person name="Ovrebo C."/>
            <person name="Racz N."/>
            <person name="Riley R."/>
            <person name="Savchenko A."/>
            <person name="Shiryaev A."/>
            <person name="Soop K."/>
            <person name="Spirin V."/>
            <person name="Szebenyi C."/>
            <person name="Tomsovsky M."/>
            <person name="Tulloss R.E."/>
            <person name="Uehling J."/>
            <person name="Grigoriev I.V."/>
            <person name="Vagvolgyi C."/>
            <person name="Papp T."/>
            <person name="Martin F.M."/>
            <person name="Miettinen O."/>
            <person name="Hibbett D.S."/>
            <person name="Nagy L.G."/>
        </authorList>
    </citation>
    <scope>NUCLEOTIDE SEQUENCE [LARGE SCALE GENOMIC DNA]</scope>
    <source>
        <strain evidence="3 4">OMC1185</strain>
    </source>
</reference>
<dbReference type="AlphaFoldDB" id="A0A5C3N4K8"/>
<organism evidence="3 4">
    <name type="scientific">Heliocybe sulcata</name>
    <dbReference type="NCBI Taxonomy" id="5364"/>
    <lineage>
        <taxon>Eukaryota</taxon>
        <taxon>Fungi</taxon>
        <taxon>Dikarya</taxon>
        <taxon>Basidiomycota</taxon>
        <taxon>Agaricomycotina</taxon>
        <taxon>Agaricomycetes</taxon>
        <taxon>Gloeophyllales</taxon>
        <taxon>Gloeophyllaceae</taxon>
        <taxon>Heliocybe</taxon>
    </lineage>
</organism>
<dbReference type="Pfam" id="PF26113">
    <property type="entry name" value="GH16_XgeA"/>
    <property type="match status" value="1"/>
</dbReference>
<feature type="chain" id="PRO_5022980346" evidence="1">
    <location>
        <begin position="16"/>
        <end position="311"/>
    </location>
</feature>
<keyword evidence="4" id="KW-1185">Reference proteome</keyword>
<gene>
    <name evidence="3" type="ORF">OE88DRAFT_208879</name>
</gene>
<dbReference type="PROSITE" id="PS51762">
    <property type="entry name" value="GH16_2"/>
    <property type="match status" value="1"/>
</dbReference>
<dbReference type="EMBL" id="ML213512">
    <property type="protein sequence ID" value="TFK51078.1"/>
    <property type="molecule type" value="Genomic_DNA"/>
</dbReference>
<dbReference type="CDD" id="cd02181">
    <property type="entry name" value="GH16_fungal_Lam16A_glucanase"/>
    <property type="match status" value="1"/>
</dbReference>
<dbReference type="InterPro" id="IPR050546">
    <property type="entry name" value="Glycosyl_Hydrlase_16"/>
</dbReference>
<dbReference type="InterPro" id="IPR013320">
    <property type="entry name" value="ConA-like_dom_sf"/>
</dbReference>
<sequence length="311" mass="32794">MLFLVPVLLASSALGATYTLSDTHVGSDFLTSFVHEAIPDPTSGRVNYVDQATATSKNLTYAMGDTLILRADSTTVLTPSGPGRDSVRIKSVKSYTTHVTVFDIRHMPQGLGTWPAAWETLEDGWPASGEVDILEGANDVAPNQMTLHTSPGCTMPATRDQTGTTATTDCGDSAGANVGCGVHAPAANSYGTAFNANGGGWYGMERTPEFVKIWFWARNAANVPSGVSTGADTVITENWGTPTAYFPNTSCDIATKFGANNIIINLTFCGAWAGTTFNSAGGVGACNTYVESNPSVFDQAYWDIAGVRVYQ</sequence>
<dbReference type="Gene3D" id="2.60.120.200">
    <property type="match status" value="1"/>
</dbReference>
<dbReference type="Proteomes" id="UP000305948">
    <property type="component" value="Unassembled WGS sequence"/>
</dbReference>
<evidence type="ECO:0000313" key="4">
    <source>
        <dbReference type="Proteomes" id="UP000305948"/>
    </source>
</evidence>
<accession>A0A5C3N4K8</accession>
<dbReference type="InterPro" id="IPR000757">
    <property type="entry name" value="Beta-glucanase-like"/>
</dbReference>
<evidence type="ECO:0000313" key="3">
    <source>
        <dbReference type="EMBL" id="TFK51078.1"/>
    </source>
</evidence>
<evidence type="ECO:0000259" key="2">
    <source>
        <dbReference type="PROSITE" id="PS51762"/>
    </source>
</evidence>
<dbReference type="GO" id="GO:0004553">
    <property type="term" value="F:hydrolase activity, hydrolyzing O-glycosyl compounds"/>
    <property type="evidence" value="ECO:0007669"/>
    <property type="project" value="InterPro"/>
</dbReference>
<protein>
    <submittedName>
        <fullName evidence="3">Putative laminarinase</fullName>
    </submittedName>
</protein>
<feature type="domain" description="GH16" evidence="2">
    <location>
        <begin position="27"/>
        <end position="281"/>
    </location>
</feature>